<dbReference type="Pfam" id="PF07833">
    <property type="entry name" value="Cu_amine_oxidN1"/>
    <property type="match status" value="1"/>
</dbReference>
<dbReference type="Gene3D" id="3.30.457.10">
    <property type="entry name" value="Copper amine oxidase-like, N-terminal domain"/>
    <property type="match status" value="1"/>
</dbReference>
<dbReference type="SUPFAM" id="SSF55383">
    <property type="entry name" value="Copper amine oxidase, domain N"/>
    <property type="match status" value="1"/>
</dbReference>
<name>A0A1R1EPP3_9BACL</name>
<feature type="domain" description="Copper amine oxidase-like N-terminal" evidence="2">
    <location>
        <begin position="34"/>
        <end position="134"/>
    </location>
</feature>
<sequence>MKKIIGVITAACLLMSGSSVYGAVPDKVYMENVEVPNAAPVLKDGRVLVPLRTLANSIHASVSWDAKTQTATVRKWSEKVVIPLGKNAAVVKQGDGSTKIKLDVPMQKIHNQMYVPLRLWSEWLGYRLEVKGTTVSFQSPLNPMQLAVLNSGDLADARRMMLDMNSRLHYEHEALSSEHTSEGFSTILLFPQGVGTRYYVISDNLVSRIELKGGMQIVTWQAHISPGVRPVEELFAQQKFTDATGPLPWKDTTYFYYREGSIVNINTYTAGRLDPDGKLNKLAYKQTQDGEIREQSGTLTLKLPDEVRTDVKK</sequence>
<keyword evidence="1" id="KW-0732">Signal</keyword>
<dbReference type="RefSeq" id="WP_076171562.1">
    <property type="nucleotide sequence ID" value="NZ_MRTP01000004.1"/>
</dbReference>
<organism evidence="3 4">
    <name type="scientific">Paenibacillus rhizosphaerae</name>
    <dbReference type="NCBI Taxonomy" id="297318"/>
    <lineage>
        <taxon>Bacteria</taxon>
        <taxon>Bacillati</taxon>
        <taxon>Bacillota</taxon>
        <taxon>Bacilli</taxon>
        <taxon>Bacillales</taxon>
        <taxon>Paenibacillaceae</taxon>
        <taxon>Paenibacillus</taxon>
    </lineage>
</organism>
<dbReference type="InterPro" id="IPR036582">
    <property type="entry name" value="Mao_N_sf"/>
</dbReference>
<evidence type="ECO:0000256" key="1">
    <source>
        <dbReference type="SAM" id="SignalP"/>
    </source>
</evidence>
<proteinExistence type="predicted"/>
<evidence type="ECO:0000313" key="3">
    <source>
        <dbReference type="EMBL" id="OMF53790.1"/>
    </source>
</evidence>
<dbReference type="AlphaFoldDB" id="A0A1R1EPP3"/>
<feature type="chain" id="PRO_5012525873" description="Copper amine oxidase-like N-terminal domain-containing protein" evidence="1">
    <location>
        <begin position="23"/>
        <end position="313"/>
    </location>
</feature>
<protein>
    <recommendedName>
        <fullName evidence="2">Copper amine oxidase-like N-terminal domain-containing protein</fullName>
    </recommendedName>
</protein>
<feature type="signal peptide" evidence="1">
    <location>
        <begin position="1"/>
        <end position="22"/>
    </location>
</feature>
<gene>
    <name evidence="3" type="ORF">BK138_18410</name>
</gene>
<dbReference type="STRING" id="297318.BK138_18410"/>
<comment type="caution">
    <text evidence="3">The sequence shown here is derived from an EMBL/GenBank/DDBJ whole genome shotgun (WGS) entry which is preliminary data.</text>
</comment>
<dbReference type="Proteomes" id="UP000187172">
    <property type="component" value="Unassembled WGS sequence"/>
</dbReference>
<keyword evidence="4" id="KW-1185">Reference proteome</keyword>
<evidence type="ECO:0000259" key="2">
    <source>
        <dbReference type="Pfam" id="PF07833"/>
    </source>
</evidence>
<dbReference type="InterPro" id="IPR012854">
    <property type="entry name" value="Cu_amine_oxidase-like_N"/>
</dbReference>
<dbReference type="EMBL" id="MRTP01000004">
    <property type="protein sequence ID" value="OMF53790.1"/>
    <property type="molecule type" value="Genomic_DNA"/>
</dbReference>
<evidence type="ECO:0000313" key="4">
    <source>
        <dbReference type="Proteomes" id="UP000187172"/>
    </source>
</evidence>
<accession>A0A1R1EPP3</accession>
<reference evidence="3 4" key="1">
    <citation type="submission" date="2016-11" db="EMBL/GenBank/DDBJ databases">
        <title>Paenibacillus species isolates.</title>
        <authorList>
            <person name="Beno S.M."/>
        </authorList>
    </citation>
    <scope>NUCLEOTIDE SEQUENCE [LARGE SCALE GENOMIC DNA]</scope>
    <source>
        <strain evidence="3 4">FSL R5-0378</strain>
    </source>
</reference>